<evidence type="ECO:0000256" key="8">
    <source>
        <dbReference type="ARBA" id="ARBA00048679"/>
    </source>
</evidence>
<dbReference type="Gene3D" id="3.30.200.20">
    <property type="entry name" value="Phosphorylase Kinase, domain 1"/>
    <property type="match status" value="1"/>
</dbReference>
<dbReference type="OrthoDB" id="626167at2759"/>
<comment type="catalytic activity">
    <reaction evidence="8">
        <text>L-seryl-[protein] + ATP = O-phospho-L-seryl-[protein] + ADP + H(+)</text>
        <dbReference type="Rhea" id="RHEA:17989"/>
        <dbReference type="Rhea" id="RHEA-COMP:9863"/>
        <dbReference type="Rhea" id="RHEA-COMP:11604"/>
        <dbReference type="ChEBI" id="CHEBI:15378"/>
        <dbReference type="ChEBI" id="CHEBI:29999"/>
        <dbReference type="ChEBI" id="CHEBI:30616"/>
        <dbReference type="ChEBI" id="CHEBI:83421"/>
        <dbReference type="ChEBI" id="CHEBI:456216"/>
        <dbReference type="EC" id="2.7.11.1"/>
    </reaction>
</comment>
<protein>
    <recommendedName>
        <fullName evidence="1">non-specific serine/threonine protein kinase</fullName>
        <ecNumber evidence="1">2.7.11.1</ecNumber>
    </recommendedName>
</protein>
<reference evidence="12 13" key="1">
    <citation type="submission" date="2020-10" db="EMBL/GenBank/DDBJ databases">
        <title>Plant Genome Project.</title>
        <authorList>
            <person name="Zhang R.-G."/>
        </authorList>
    </citation>
    <scope>NUCLEOTIDE SEQUENCE [LARGE SCALE GENOMIC DNA]</scope>
    <source>
        <strain evidence="12">FAFU-HL-1</strain>
        <tissue evidence="12">Leaf</tissue>
    </source>
</reference>
<dbReference type="SUPFAM" id="SSF56112">
    <property type="entry name" value="Protein kinase-like (PK-like)"/>
    <property type="match status" value="1"/>
</dbReference>
<dbReference type="PROSITE" id="PS00107">
    <property type="entry name" value="PROTEIN_KINASE_ATP"/>
    <property type="match status" value="1"/>
</dbReference>
<evidence type="ECO:0000259" key="11">
    <source>
        <dbReference type="PROSITE" id="PS50011"/>
    </source>
</evidence>
<comment type="catalytic activity">
    <reaction evidence="7">
        <text>L-threonyl-[protein] + ATP = O-phospho-L-threonyl-[protein] + ADP + H(+)</text>
        <dbReference type="Rhea" id="RHEA:46608"/>
        <dbReference type="Rhea" id="RHEA-COMP:11060"/>
        <dbReference type="Rhea" id="RHEA-COMP:11605"/>
        <dbReference type="ChEBI" id="CHEBI:15378"/>
        <dbReference type="ChEBI" id="CHEBI:30013"/>
        <dbReference type="ChEBI" id="CHEBI:30616"/>
        <dbReference type="ChEBI" id="CHEBI:61977"/>
        <dbReference type="ChEBI" id="CHEBI:456216"/>
        <dbReference type="EC" id="2.7.11.1"/>
    </reaction>
</comment>
<evidence type="ECO:0000256" key="3">
    <source>
        <dbReference type="ARBA" id="ARBA00022679"/>
    </source>
</evidence>
<dbReference type="InterPro" id="IPR017441">
    <property type="entry name" value="Protein_kinase_ATP_BS"/>
</dbReference>
<organism evidence="12 13">
    <name type="scientific">Salix dunnii</name>
    <dbReference type="NCBI Taxonomy" id="1413687"/>
    <lineage>
        <taxon>Eukaryota</taxon>
        <taxon>Viridiplantae</taxon>
        <taxon>Streptophyta</taxon>
        <taxon>Embryophyta</taxon>
        <taxon>Tracheophyta</taxon>
        <taxon>Spermatophyta</taxon>
        <taxon>Magnoliopsida</taxon>
        <taxon>eudicotyledons</taxon>
        <taxon>Gunneridae</taxon>
        <taxon>Pentapetalae</taxon>
        <taxon>rosids</taxon>
        <taxon>fabids</taxon>
        <taxon>Malpighiales</taxon>
        <taxon>Salicaceae</taxon>
        <taxon>Saliceae</taxon>
        <taxon>Salix</taxon>
    </lineage>
</organism>
<keyword evidence="6 9" id="KW-0067">ATP-binding</keyword>
<proteinExistence type="predicted"/>
<dbReference type="PROSITE" id="PS00108">
    <property type="entry name" value="PROTEIN_KINASE_ST"/>
    <property type="match status" value="1"/>
</dbReference>
<evidence type="ECO:0000256" key="9">
    <source>
        <dbReference type="PROSITE-ProRule" id="PRU10141"/>
    </source>
</evidence>
<dbReference type="GO" id="GO:0005524">
    <property type="term" value="F:ATP binding"/>
    <property type="evidence" value="ECO:0007669"/>
    <property type="project" value="UniProtKB-UniRule"/>
</dbReference>
<dbReference type="Proteomes" id="UP000657918">
    <property type="component" value="Unassembled WGS sequence"/>
</dbReference>
<dbReference type="Pfam" id="PF00069">
    <property type="entry name" value="Pkinase"/>
    <property type="match status" value="1"/>
</dbReference>
<feature type="binding site" evidence="9">
    <location>
        <position position="108"/>
    </location>
    <ligand>
        <name>ATP</name>
        <dbReference type="ChEBI" id="CHEBI:30616"/>
    </ligand>
</feature>
<keyword evidence="5" id="KW-0418">Kinase</keyword>
<dbReference type="PROSITE" id="PS50011">
    <property type="entry name" value="PROTEIN_KINASE_DOM"/>
    <property type="match status" value="1"/>
</dbReference>
<feature type="domain" description="Protein kinase" evidence="11">
    <location>
        <begin position="80"/>
        <end position="668"/>
    </location>
</feature>
<evidence type="ECO:0000313" key="12">
    <source>
        <dbReference type="EMBL" id="KAF9671943.1"/>
    </source>
</evidence>
<evidence type="ECO:0000256" key="6">
    <source>
        <dbReference type="ARBA" id="ARBA00022840"/>
    </source>
</evidence>
<dbReference type="EC" id="2.7.11.1" evidence="1"/>
<dbReference type="PANTHER" id="PTHR46821:SF7">
    <property type="entry name" value="PROTEIN KINASE SUPERFAMILY PROTEIN"/>
    <property type="match status" value="1"/>
</dbReference>
<evidence type="ECO:0000256" key="5">
    <source>
        <dbReference type="ARBA" id="ARBA00022777"/>
    </source>
</evidence>
<dbReference type="InterPro" id="IPR008271">
    <property type="entry name" value="Ser/Thr_kinase_AS"/>
</dbReference>
<comment type="caution">
    <text evidence="12">The sequence shown here is derived from an EMBL/GenBank/DDBJ whole genome shotgun (WGS) entry which is preliminary data.</text>
</comment>
<evidence type="ECO:0000256" key="10">
    <source>
        <dbReference type="SAM" id="MobiDB-lite"/>
    </source>
</evidence>
<accession>A0A835JNV7</accession>
<dbReference type="Pfam" id="PF07714">
    <property type="entry name" value="PK_Tyr_Ser-Thr"/>
    <property type="match status" value="1"/>
</dbReference>
<dbReference type="InterPro" id="IPR001245">
    <property type="entry name" value="Ser-Thr/Tyr_kinase_cat_dom"/>
</dbReference>
<keyword evidence="2" id="KW-0723">Serine/threonine-protein kinase</keyword>
<dbReference type="InterPro" id="IPR011009">
    <property type="entry name" value="Kinase-like_dom_sf"/>
</dbReference>
<keyword evidence="4 9" id="KW-0547">Nucleotide-binding</keyword>
<dbReference type="InterPro" id="IPR000719">
    <property type="entry name" value="Prot_kinase_dom"/>
</dbReference>
<dbReference type="AlphaFoldDB" id="A0A835JNV7"/>
<evidence type="ECO:0000256" key="2">
    <source>
        <dbReference type="ARBA" id="ARBA00022527"/>
    </source>
</evidence>
<evidence type="ECO:0000256" key="4">
    <source>
        <dbReference type="ARBA" id="ARBA00022741"/>
    </source>
</evidence>
<evidence type="ECO:0000313" key="13">
    <source>
        <dbReference type="Proteomes" id="UP000657918"/>
    </source>
</evidence>
<dbReference type="GO" id="GO:0004674">
    <property type="term" value="F:protein serine/threonine kinase activity"/>
    <property type="evidence" value="ECO:0007669"/>
    <property type="project" value="UniProtKB-KW"/>
</dbReference>
<name>A0A835JNV7_9ROSI</name>
<keyword evidence="3" id="KW-0808">Transferase</keyword>
<dbReference type="PANTHER" id="PTHR46821">
    <property type="entry name" value="OS07G0586332 PROTEIN"/>
    <property type="match status" value="1"/>
</dbReference>
<feature type="region of interest" description="Disordered" evidence="10">
    <location>
        <begin position="465"/>
        <end position="491"/>
    </location>
</feature>
<dbReference type="FunFam" id="1.10.510.10:FF:001023">
    <property type="entry name" value="Os07g0541700 protein"/>
    <property type="match status" value="1"/>
</dbReference>
<feature type="region of interest" description="Disordered" evidence="10">
    <location>
        <begin position="666"/>
        <end position="685"/>
    </location>
</feature>
<dbReference type="Gene3D" id="1.10.510.10">
    <property type="entry name" value="Transferase(Phosphotransferase) domain 1"/>
    <property type="match status" value="2"/>
</dbReference>
<dbReference type="SMART" id="SM00220">
    <property type="entry name" value="S_TKc"/>
    <property type="match status" value="1"/>
</dbReference>
<evidence type="ECO:0000256" key="7">
    <source>
        <dbReference type="ARBA" id="ARBA00047899"/>
    </source>
</evidence>
<dbReference type="EMBL" id="JADGMS010000012">
    <property type="protein sequence ID" value="KAF9671943.1"/>
    <property type="molecule type" value="Genomic_DNA"/>
</dbReference>
<dbReference type="InterPro" id="IPR044576">
    <property type="entry name" value="At4g25390-like"/>
</dbReference>
<gene>
    <name evidence="12" type="ORF">SADUNF_Sadunf12G0102900</name>
</gene>
<evidence type="ECO:0000256" key="1">
    <source>
        <dbReference type="ARBA" id="ARBA00012513"/>
    </source>
</evidence>
<sequence length="737" mass="82668">MPSRPVPPFLPPQPSPLPYHQRSSSLIPPLAASSTTAFSFLLLFVICFRKLTRKRTVPTDFSKPPHRFSYSTLLRATNKFSPSLRLGQGGFGSVYHGTLPNEFNVAVKVMDSGSLQGEREFQNELLFASKLDSCYIVTALGFSYDRKHRNMLLVYELMQNGNLQDALLHRKCVELIDWKKRFSIAADIAKGIEYLHSLDPPVIHGDIKPSNILLDQCFNAKVADFGLAWLKIDNSNQSNQNDQNHCNQGQCEVKVEGSDKINGGEKLKKVELESNNGGEDYGSVLEETDSVTTGFDELNLVVDQLPVCMTSPETLEAVSASPETGVVGVLLEGKFDVGSIEGGKELVNGEKNSGGGIQSESRKGWWLKQENGGTTAENGGVKDYVMEWLGTEIKKGKPKSDWIEASSSSNSQSAGKIVKKKKNRKRLDWWVSLDDDKDEKVLKKEKRRPAREWWKEEYCEELEKKNKKKKKKREMGMTSDDNNGGEDWWPRDEELYGKRKKKRSKSRGSRGSIEWFSGELFRGNRNSHDSLSGEIPYSGGISSTPSMRGTVCYAAPEYGGGGNLSEKSDVYSFGVFLLVLIAGRRPLQVTTSPMSEFQRANLMHWARNLARSGKLLDLVDKSVQSLDREQATLCITIALLCLQKSPAHRPSMKEVVGMLTGESRVPQLPSEFSPSPPTRFPFKSRSHRKEWQVRKMLLVSDPGMKHEFDPLQSFCKTCSHKIVHWKCKQCFTSGMEN</sequence>
<keyword evidence="13" id="KW-1185">Reference proteome</keyword>